<gene>
    <name evidence="3" type="ORF">GHT06_003246</name>
</gene>
<dbReference type="PANTHER" id="PTHR34153:SF2">
    <property type="entry name" value="SI:CH211-262H13.3-RELATED"/>
    <property type="match status" value="1"/>
</dbReference>
<dbReference type="Proteomes" id="UP000820818">
    <property type="component" value="Unassembled WGS sequence"/>
</dbReference>
<dbReference type="PANTHER" id="PTHR34153">
    <property type="entry name" value="SI:CH211-262H13.3-RELATED-RELATED"/>
    <property type="match status" value="1"/>
</dbReference>
<keyword evidence="4" id="KW-1185">Reference proteome</keyword>
<comment type="caution">
    <text evidence="3">The sequence shown here is derived from an EMBL/GenBank/DDBJ whole genome shotgun (WGS) entry which is preliminary data.</text>
</comment>
<name>A0AAD5KG83_9CRUS</name>
<sequence>MSAGIMGPDVCDFSSLKPSTNRRLFWFIKKANVSINNGPSYEHLMVMKALQQCNWEGLPLKDVTEFQAFEKKLLSDPQTFDAVVLLVERCGGDTVAEAVTRAWDRITTKECRSACNWCGIKKKGVKKHKISGSKIVDAVHKGVRKTLPDAKDSQLEKETKKRFVRAPEKLKPAKASSSQTSHVGDEEDSD</sequence>
<reference evidence="3" key="1">
    <citation type="submission" date="2022-05" db="EMBL/GenBank/DDBJ databases">
        <title>A multi-omics perspective on studying reproductive biology in Daphnia sinensis.</title>
        <authorList>
            <person name="Jia J."/>
        </authorList>
    </citation>
    <scope>NUCLEOTIDE SEQUENCE</scope>
    <source>
        <strain evidence="3">WSL</strain>
    </source>
</reference>
<proteinExistence type="predicted"/>
<evidence type="ECO:0000313" key="3">
    <source>
        <dbReference type="EMBL" id="KAI9551314.1"/>
    </source>
</evidence>
<evidence type="ECO:0000256" key="1">
    <source>
        <dbReference type="SAM" id="MobiDB-lite"/>
    </source>
</evidence>
<dbReference type="AlphaFoldDB" id="A0AAD5KG83"/>
<evidence type="ECO:0000259" key="2">
    <source>
        <dbReference type="Pfam" id="PF16064"/>
    </source>
</evidence>
<evidence type="ECO:0000313" key="4">
    <source>
        <dbReference type="Proteomes" id="UP000820818"/>
    </source>
</evidence>
<feature type="region of interest" description="Disordered" evidence="1">
    <location>
        <begin position="147"/>
        <end position="190"/>
    </location>
</feature>
<organism evidence="3 4">
    <name type="scientific">Daphnia sinensis</name>
    <dbReference type="NCBI Taxonomy" id="1820382"/>
    <lineage>
        <taxon>Eukaryota</taxon>
        <taxon>Metazoa</taxon>
        <taxon>Ecdysozoa</taxon>
        <taxon>Arthropoda</taxon>
        <taxon>Crustacea</taxon>
        <taxon>Branchiopoda</taxon>
        <taxon>Diplostraca</taxon>
        <taxon>Cladocera</taxon>
        <taxon>Anomopoda</taxon>
        <taxon>Daphniidae</taxon>
        <taxon>Daphnia</taxon>
        <taxon>Daphnia similis group</taxon>
    </lineage>
</organism>
<protein>
    <recommendedName>
        <fullName evidence="2">DUF4806 domain-containing protein</fullName>
    </recommendedName>
</protein>
<feature type="domain" description="DUF4806" evidence="2">
    <location>
        <begin position="59"/>
        <end position="135"/>
    </location>
</feature>
<dbReference type="EMBL" id="WJBH02000017">
    <property type="protein sequence ID" value="KAI9551314.1"/>
    <property type="molecule type" value="Genomic_DNA"/>
</dbReference>
<dbReference type="Pfam" id="PF16064">
    <property type="entry name" value="DUF4806"/>
    <property type="match status" value="1"/>
</dbReference>
<feature type="compositionally biased region" description="Basic and acidic residues" evidence="1">
    <location>
        <begin position="147"/>
        <end position="171"/>
    </location>
</feature>
<accession>A0AAD5KG83</accession>
<dbReference type="InterPro" id="IPR032071">
    <property type="entry name" value="DUF4806"/>
</dbReference>